<gene>
    <name evidence="3" type="ORF">SAMN05421578_13317</name>
</gene>
<evidence type="ECO:0000256" key="1">
    <source>
        <dbReference type="SAM" id="Phobius"/>
    </source>
</evidence>
<proteinExistence type="predicted"/>
<protein>
    <submittedName>
        <fullName evidence="3">Uncharacterized protein</fullName>
    </submittedName>
</protein>
<feature type="chain" id="PRO_5045188143" evidence="2">
    <location>
        <begin position="25"/>
        <end position="267"/>
    </location>
</feature>
<keyword evidence="2" id="KW-0732">Signal</keyword>
<keyword evidence="1" id="KW-0812">Transmembrane</keyword>
<evidence type="ECO:0000313" key="3">
    <source>
        <dbReference type="EMBL" id="SIR68589.1"/>
    </source>
</evidence>
<keyword evidence="4" id="KW-1185">Reference proteome</keyword>
<accession>A0ABY1KHC7</accession>
<dbReference type="Proteomes" id="UP000186666">
    <property type="component" value="Unassembled WGS sequence"/>
</dbReference>
<comment type="caution">
    <text evidence="3">The sequence shown here is derived from an EMBL/GenBank/DDBJ whole genome shotgun (WGS) entry which is preliminary data.</text>
</comment>
<evidence type="ECO:0000256" key="2">
    <source>
        <dbReference type="SAM" id="SignalP"/>
    </source>
</evidence>
<evidence type="ECO:0000313" key="4">
    <source>
        <dbReference type="Proteomes" id="UP000186666"/>
    </source>
</evidence>
<feature type="signal peptide" evidence="2">
    <location>
        <begin position="1"/>
        <end position="24"/>
    </location>
</feature>
<sequence>MIKKMLSSLIVVTLIVTGSSAAYASPDESAKVPTTQTTSISKDLYTVDGDFLGSLNKTTTIEQVTDENGKPSYTSTVTKDYELAEEYAAIPAYTEKFADSTKITTFSVTEENEVLVNGEVISEEVNDFPISTLSQAGGPPTISHYYSNSDDTRFTFATYSGVSFKFDHGVYLGPTGSHASRDNITRSNSRFYDAKAAMDSAETNVRDTYLRASAFSVAAVLAFFSMGTVLGFLPAGGALGFAAVELYNSFNDLQDDVGDAYYAVSRM</sequence>
<organism evidence="3 4">
    <name type="scientific">Paenibacillus macquariensis</name>
    <dbReference type="NCBI Taxonomy" id="948756"/>
    <lineage>
        <taxon>Bacteria</taxon>
        <taxon>Bacillati</taxon>
        <taxon>Bacillota</taxon>
        <taxon>Bacilli</taxon>
        <taxon>Bacillales</taxon>
        <taxon>Paenibacillaceae</taxon>
        <taxon>Paenibacillus</taxon>
    </lineage>
</organism>
<reference evidence="3 4" key="1">
    <citation type="submission" date="2017-01" db="EMBL/GenBank/DDBJ databases">
        <authorList>
            <person name="Varghese N."/>
            <person name="Submissions S."/>
        </authorList>
    </citation>
    <scope>NUCLEOTIDE SEQUENCE [LARGE SCALE GENOMIC DNA]</scope>
    <source>
        <strain evidence="3 4">ATCC 23464</strain>
    </source>
</reference>
<dbReference type="EMBL" id="FTNK01000033">
    <property type="protein sequence ID" value="SIR68589.1"/>
    <property type="molecule type" value="Genomic_DNA"/>
</dbReference>
<dbReference type="RefSeq" id="WP_068590902.1">
    <property type="nucleotide sequence ID" value="NZ_FTNK01000033.1"/>
</dbReference>
<keyword evidence="1" id="KW-1133">Transmembrane helix</keyword>
<feature type="transmembrane region" description="Helical" evidence="1">
    <location>
        <begin position="214"/>
        <end position="244"/>
    </location>
</feature>
<keyword evidence="1" id="KW-0472">Membrane</keyword>
<name>A0ABY1KHC7_9BACL</name>